<evidence type="ECO:0000313" key="2">
    <source>
        <dbReference type="Proteomes" id="UP001055811"/>
    </source>
</evidence>
<dbReference type="Proteomes" id="UP001055811">
    <property type="component" value="Linkage Group LG05"/>
</dbReference>
<organism evidence="1 2">
    <name type="scientific">Cichorium intybus</name>
    <name type="common">Chicory</name>
    <dbReference type="NCBI Taxonomy" id="13427"/>
    <lineage>
        <taxon>Eukaryota</taxon>
        <taxon>Viridiplantae</taxon>
        <taxon>Streptophyta</taxon>
        <taxon>Embryophyta</taxon>
        <taxon>Tracheophyta</taxon>
        <taxon>Spermatophyta</taxon>
        <taxon>Magnoliopsida</taxon>
        <taxon>eudicotyledons</taxon>
        <taxon>Gunneridae</taxon>
        <taxon>Pentapetalae</taxon>
        <taxon>asterids</taxon>
        <taxon>campanulids</taxon>
        <taxon>Asterales</taxon>
        <taxon>Asteraceae</taxon>
        <taxon>Cichorioideae</taxon>
        <taxon>Cichorieae</taxon>
        <taxon>Cichoriinae</taxon>
        <taxon>Cichorium</taxon>
    </lineage>
</organism>
<proteinExistence type="predicted"/>
<gene>
    <name evidence="1" type="ORF">L2E82_31011</name>
</gene>
<comment type="caution">
    <text evidence="1">The sequence shown here is derived from an EMBL/GenBank/DDBJ whole genome shotgun (WGS) entry which is preliminary data.</text>
</comment>
<reference evidence="2" key="1">
    <citation type="journal article" date="2022" name="Mol. Ecol. Resour.">
        <title>The genomes of chicory, endive, great burdock and yacon provide insights into Asteraceae palaeo-polyploidization history and plant inulin production.</title>
        <authorList>
            <person name="Fan W."/>
            <person name="Wang S."/>
            <person name="Wang H."/>
            <person name="Wang A."/>
            <person name="Jiang F."/>
            <person name="Liu H."/>
            <person name="Zhao H."/>
            <person name="Xu D."/>
            <person name="Zhang Y."/>
        </authorList>
    </citation>
    <scope>NUCLEOTIDE SEQUENCE [LARGE SCALE GENOMIC DNA]</scope>
    <source>
        <strain evidence="2">cv. Punajuju</strain>
    </source>
</reference>
<accession>A0ACB9D1P6</accession>
<keyword evidence="2" id="KW-1185">Reference proteome</keyword>
<sequence>MTTSFVYIYTLPSFLSRSTPTPHCHPPPPLMELTHRRLPLLLVLLLSVVSAHSLNPTCNSDDHDSTLKVFHVSSPCSPFRPKTPLSWADTVLQMQSDDQTRLSYLSSLVTGRSFVPIGSGRQIVQSPTYIVKAKIGTPAQTLLMALDTSTDMAMVPCSGCVGCASKAFAFAKSTTFTSLNCGTAQCKQVQNSNCLGTACSMNMTYGISSIAANLAQDNLTLATDSINGYSFGCIQKAIGSSLPAQGVLGLGRGSMSLLSQSKNLYKSTFSYCLPSFKSPKFSGTLRLGPIGQPKNIKFTPLLTNPRRPSLYYVKLIGIKVGPKLVNIPPTAFALNTNNGAGTIVDSGTIFTRLVTPAYTAVRDEFRRRMGKKTVVTSLGGFDTCYTVPIGKQVPTMTFMFEGADLSMKQENFLIYSSTGGTTCLAMSASPSLNVIANMQQQNHRILFDLPNSRIGISAESCS</sequence>
<evidence type="ECO:0000313" key="1">
    <source>
        <dbReference type="EMBL" id="KAI3740543.1"/>
    </source>
</evidence>
<name>A0ACB9D1P6_CICIN</name>
<dbReference type="EMBL" id="CM042013">
    <property type="protein sequence ID" value="KAI3740543.1"/>
    <property type="molecule type" value="Genomic_DNA"/>
</dbReference>
<reference evidence="1 2" key="2">
    <citation type="journal article" date="2022" name="Mol. Ecol. Resour.">
        <title>The genomes of chicory, endive, great burdock and yacon provide insights into Asteraceae paleo-polyploidization history and plant inulin production.</title>
        <authorList>
            <person name="Fan W."/>
            <person name="Wang S."/>
            <person name="Wang H."/>
            <person name="Wang A."/>
            <person name="Jiang F."/>
            <person name="Liu H."/>
            <person name="Zhao H."/>
            <person name="Xu D."/>
            <person name="Zhang Y."/>
        </authorList>
    </citation>
    <scope>NUCLEOTIDE SEQUENCE [LARGE SCALE GENOMIC DNA]</scope>
    <source>
        <strain evidence="2">cv. Punajuju</strain>
        <tissue evidence="1">Leaves</tissue>
    </source>
</reference>
<protein>
    <submittedName>
        <fullName evidence="1">Uncharacterized protein</fullName>
    </submittedName>
</protein>